<dbReference type="PROSITE" id="PS51379">
    <property type="entry name" value="4FE4S_FER_2"/>
    <property type="match status" value="1"/>
</dbReference>
<dbReference type="GO" id="GO:0006351">
    <property type="term" value="P:DNA-templated transcription"/>
    <property type="evidence" value="ECO:0007669"/>
    <property type="project" value="InterPro"/>
</dbReference>
<evidence type="ECO:0000256" key="5">
    <source>
        <dbReference type="SAM" id="MobiDB-lite"/>
    </source>
</evidence>
<evidence type="ECO:0000313" key="9">
    <source>
        <dbReference type="Proteomes" id="UP000307440"/>
    </source>
</evidence>
<sequence length="882" mass="97120">MPVDLSHSRRTSRLVNDDDVGLRRARGELSCAECRRLKLKCDKKIPCSSCTRRGCAPICPNGSLATGQGARSHLADTAQLQAKIVEMRHRIRQLEEEVALFQSSVSEQPHPLLREDLLTIKDGFGKPVSTNVKELSSAPLEREVDTTTTAFGTLTIGEQGEGKYFGPSAGAEALFLAGADLDTQETGEEDLPAEISVRIAEILATEGNTDKAMDLLFDHLPDQPRASSLIEAYLEHAAWSSNPVRRDEIVEDIFSPTYKALKARHAPDMPVANFSPHKLAVLYMVLALGALVDLTLEPCSKEAEHYYHLTRACVSLRSTFDSPEIYTVQALLLMGIYHGWAGNRYTVDSSWGLISLAAKLAQSMGLHRDPSRWNIDEKMAERRRLLFWEVFSAEQLYSLALGRPPSIRPSYLDSKFPADEVEGKEGETNPLLGYLEWKYSFMRDVLSITLEETVAAKPPKYETILDLDRRLREKKLPSHLNVFTGPEEPSTNPSIYMRQSLLGQYRSLALLYIHRNYFAQAIQQYPENPLRSPYAPSFLATYRCASGIIKSCMNYYKKFPQLSGRWWGIWTHLFSAAVIVGCIVTRAPASSMASSAYFELGLACDLYEKGVIQSRRSRSGLATLYKIRTKASEIYSQCAAGSTGPTGGILSTGKPDYGEDELALFGGQTKVLVSKLLSQYNRTKSHAPSSNSSQTTGSSNGSQGSDSDHGSPNYVAEVHPRLVEYLSMFPPSTHSSPTPSVVQDMQAEYPVLSGKTPTSASNGFDSACRYQSQSQAQSSMSWWPQSQPPVSGMNQDNGGYGQIPNMSRAGPQTHGSMPGFGFDSRGVQGQDSAVDLGIGYMGQSAMDEQWVSFIRDSGFFESSDTPPNTQTRLPGPSSWGIL</sequence>
<dbReference type="GO" id="GO:0005634">
    <property type="term" value="C:nucleus"/>
    <property type="evidence" value="ECO:0007669"/>
    <property type="project" value="UniProtKB-SubCell"/>
</dbReference>
<feature type="domain" description="4Fe-4S ferredoxin-type" evidence="7">
    <location>
        <begin position="37"/>
        <end position="69"/>
    </location>
</feature>
<dbReference type="InterPro" id="IPR017896">
    <property type="entry name" value="4Fe4S_Fe-S-bd"/>
</dbReference>
<dbReference type="Gene3D" id="4.10.240.10">
    <property type="entry name" value="Zn(2)-C6 fungal-type DNA-binding domain"/>
    <property type="match status" value="1"/>
</dbReference>
<dbReference type="Pfam" id="PF04082">
    <property type="entry name" value="Fungal_trans"/>
    <property type="match status" value="1"/>
</dbReference>
<dbReference type="GO" id="GO:0000981">
    <property type="term" value="F:DNA-binding transcription factor activity, RNA polymerase II-specific"/>
    <property type="evidence" value="ECO:0007669"/>
    <property type="project" value="InterPro"/>
</dbReference>
<dbReference type="PANTHER" id="PTHR31001">
    <property type="entry name" value="UNCHARACTERIZED TRANSCRIPTIONAL REGULATORY PROTEIN"/>
    <property type="match status" value="1"/>
</dbReference>
<organism evidence="8 9">
    <name type="scientific">Coprinopsis marcescibilis</name>
    <name type="common">Agaric fungus</name>
    <name type="synonym">Psathyrella marcescibilis</name>
    <dbReference type="NCBI Taxonomy" id="230819"/>
    <lineage>
        <taxon>Eukaryota</taxon>
        <taxon>Fungi</taxon>
        <taxon>Dikarya</taxon>
        <taxon>Basidiomycota</taxon>
        <taxon>Agaricomycotina</taxon>
        <taxon>Agaricomycetes</taxon>
        <taxon>Agaricomycetidae</taxon>
        <taxon>Agaricales</taxon>
        <taxon>Agaricineae</taxon>
        <taxon>Psathyrellaceae</taxon>
        <taxon>Coprinopsis</taxon>
    </lineage>
</organism>
<dbReference type="SMART" id="SM00066">
    <property type="entry name" value="GAL4"/>
    <property type="match status" value="1"/>
</dbReference>
<evidence type="ECO:0000256" key="4">
    <source>
        <dbReference type="SAM" id="Coils"/>
    </source>
</evidence>
<dbReference type="CDD" id="cd00067">
    <property type="entry name" value="GAL4"/>
    <property type="match status" value="1"/>
</dbReference>
<evidence type="ECO:0000256" key="1">
    <source>
        <dbReference type="ARBA" id="ARBA00004123"/>
    </source>
</evidence>
<dbReference type="CDD" id="cd12148">
    <property type="entry name" value="fungal_TF_MHR"/>
    <property type="match status" value="1"/>
</dbReference>
<dbReference type="AlphaFoldDB" id="A0A5C3LJN7"/>
<dbReference type="InterPro" id="IPR050613">
    <property type="entry name" value="Sec_Metabolite_Reg"/>
</dbReference>
<dbReference type="PROSITE" id="PS50048">
    <property type="entry name" value="ZN2_CY6_FUNGAL_2"/>
    <property type="match status" value="1"/>
</dbReference>
<reference evidence="8 9" key="1">
    <citation type="journal article" date="2019" name="Nat. Ecol. Evol.">
        <title>Megaphylogeny resolves global patterns of mushroom evolution.</title>
        <authorList>
            <person name="Varga T."/>
            <person name="Krizsan K."/>
            <person name="Foldi C."/>
            <person name="Dima B."/>
            <person name="Sanchez-Garcia M."/>
            <person name="Sanchez-Ramirez S."/>
            <person name="Szollosi G.J."/>
            <person name="Szarkandi J.G."/>
            <person name="Papp V."/>
            <person name="Albert L."/>
            <person name="Andreopoulos W."/>
            <person name="Angelini C."/>
            <person name="Antonin V."/>
            <person name="Barry K.W."/>
            <person name="Bougher N.L."/>
            <person name="Buchanan P."/>
            <person name="Buyck B."/>
            <person name="Bense V."/>
            <person name="Catcheside P."/>
            <person name="Chovatia M."/>
            <person name="Cooper J."/>
            <person name="Damon W."/>
            <person name="Desjardin D."/>
            <person name="Finy P."/>
            <person name="Geml J."/>
            <person name="Haridas S."/>
            <person name="Hughes K."/>
            <person name="Justo A."/>
            <person name="Karasinski D."/>
            <person name="Kautmanova I."/>
            <person name="Kiss B."/>
            <person name="Kocsube S."/>
            <person name="Kotiranta H."/>
            <person name="LaButti K.M."/>
            <person name="Lechner B.E."/>
            <person name="Liimatainen K."/>
            <person name="Lipzen A."/>
            <person name="Lukacs Z."/>
            <person name="Mihaltcheva S."/>
            <person name="Morgado L.N."/>
            <person name="Niskanen T."/>
            <person name="Noordeloos M.E."/>
            <person name="Ohm R.A."/>
            <person name="Ortiz-Santana B."/>
            <person name="Ovrebo C."/>
            <person name="Racz N."/>
            <person name="Riley R."/>
            <person name="Savchenko A."/>
            <person name="Shiryaev A."/>
            <person name="Soop K."/>
            <person name="Spirin V."/>
            <person name="Szebenyi C."/>
            <person name="Tomsovsky M."/>
            <person name="Tulloss R.E."/>
            <person name="Uehling J."/>
            <person name="Grigoriev I.V."/>
            <person name="Vagvolgyi C."/>
            <person name="Papp T."/>
            <person name="Martin F.M."/>
            <person name="Miettinen O."/>
            <person name="Hibbett D.S."/>
            <person name="Nagy L.G."/>
        </authorList>
    </citation>
    <scope>NUCLEOTIDE SEQUENCE [LARGE SCALE GENOMIC DNA]</scope>
    <source>
        <strain evidence="8 9">CBS 121175</strain>
    </source>
</reference>
<dbReference type="GO" id="GO:0008270">
    <property type="term" value="F:zinc ion binding"/>
    <property type="evidence" value="ECO:0007669"/>
    <property type="project" value="InterPro"/>
</dbReference>
<dbReference type="PROSITE" id="PS00463">
    <property type="entry name" value="ZN2_CY6_FUNGAL_1"/>
    <property type="match status" value="1"/>
</dbReference>
<dbReference type="SUPFAM" id="SSF57701">
    <property type="entry name" value="Zn2/Cys6 DNA-binding domain"/>
    <property type="match status" value="1"/>
</dbReference>
<name>A0A5C3LJN7_COPMA</name>
<dbReference type="Pfam" id="PF00172">
    <property type="entry name" value="Zn_clus"/>
    <property type="match status" value="1"/>
</dbReference>
<keyword evidence="9" id="KW-1185">Reference proteome</keyword>
<dbReference type="GO" id="GO:0003677">
    <property type="term" value="F:DNA binding"/>
    <property type="evidence" value="ECO:0007669"/>
    <property type="project" value="InterPro"/>
</dbReference>
<comment type="subcellular location">
    <subcellularLocation>
        <location evidence="1">Nucleus</location>
    </subcellularLocation>
</comment>
<dbReference type="PANTHER" id="PTHR31001:SF56">
    <property type="entry name" value="ZN(2)-C6 FUNGAL-TYPE DOMAIN-CONTAINING PROTEIN"/>
    <property type="match status" value="1"/>
</dbReference>
<feature type="compositionally biased region" description="Low complexity" evidence="5">
    <location>
        <begin position="689"/>
        <end position="705"/>
    </location>
</feature>
<evidence type="ECO:0000259" key="7">
    <source>
        <dbReference type="PROSITE" id="PS51379"/>
    </source>
</evidence>
<dbReference type="Proteomes" id="UP000307440">
    <property type="component" value="Unassembled WGS sequence"/>
</dbReference>
<dbReference type="InterPro" id="IPR007219">
    <property type="entry name" value="XnlR_reg_dom"/>
</dbReference>
<feature type="coiled-coil region" evidence="4">
    <location>
        <begin position="77"/>
        <end position="104"/>
    </location>
</feature>
<dbReference type="EMBL" id="ML210153">
    <property type="protein sequence ID" value="TFK28831.1"/>
    <property type="molecule type" value="Genomic_DNA"/>
</dbReference>
<dbReference type="OrthoDB" id="424974at2759"/>
<evidence type="ECO:0000256" key="2">
    <source>
        <dbReference type="ARBA" id="ARBA00022723"/>
    </source>
</evidence>
<proteinExistence type="predicted"/>
<feature type="compositionally biased region" description="Polar residues" evidence="5">
    <location>
        <begin position="860"/>
        <end position="872"/>
    </location>
</feature>
<dbReference type="InterPro" id="IPR036864">
    <property type="entry name" value="Zn2-C6_fun-type_DNA-bd_sf"/>
</dbReference>
<keyword evidence="3" id="KW-0539">Nucleus</keyword>
<dbReference type="SMART" id="SM00906">
    <property type="entry name" value="Fungal_trans"/>
    <property type="match status" value="1"/>
</dbReference>
<feature type="domain" description="Zn(2)-C6 fungal-type" evidence="6">
    <location>
        <begin position="30"/>
        <end position="59"/>
    </location>
</feature>
<dbReference type="InterPro" id="IPR001138">
    <property type="entry name" value="Zn2Cys6_DnaBD"/>
</dbReference>
<accession>A0A5C3LJN7</accession>
<protein>
    <recommendedName>
        <fullName evidence="10">Zn(2)-C6 fungal-type domain-containing protein</fullName>
    </recommendedName>
</protein>
<gene>
    <name evidence="8" type="ORF">FA15DRAFT_664908</name>
</gene>
<evidence type="ECO:0000259" key="6">
    <source>
        <dbReference type="PROSITE" id="PS50048"/>
    </source>
</evidence>
<dbReference type="STRING" id="230819.A0A5C3LJN7"/>
<evidence type="ECO:0008006" key="10">
    <source>
        <dbReference type="Google" id="ProtNLM"/>
    </source>
</evidence>
<feature type="region of interest" description="Disordered" evidence="5">
    <location>
        <begin position="860"/>
        <end position="882"/>
    </location>
</feature>
<evidence type="ECO:0000256" key="3">
    <source>
        <dbReference type="ARBA" id="ARBA00023242"/>
    </source>
</evidence>
<feature type="region of interest" description="Disordered" evidence="5">
    <location>
        <begin position="683"/>
        <end position="714"/>
    </location>
</feature>
<keyword evidence="4" id="KW-0175">Coiled coil</keyword>
<keyword evidence="2" id="KW-0479">Metal-binding</keyword>
<evidence type="ECO:0000313" key="8">
    <source>
        <dbReference type="EMBL" id="TFK28831.1"/>
    </source>
</evidence>